<evidence type="ECO:0000313" key="2">
    <source>
        <dbReference type="EMBL" id="ALC80642.1"/>
    </source>
</evidence>
<dbReference type="InterPro" id="IPR036291">
    <property type="entry name" value="NAD(P)-bd_dom_sf"/>
</dbReference>
<dbReference type="PANTHER" id="PTHR43245:SF13">
    <property type="entry name" value="UDP-D-APIOSE_UDP-D-XYLOSE SYNTHASE 2"/>
    <property type="match status" value="1"/>
</dbReference>
<reference evidence="3" key="1">
    <citation type="submission" date="2015-08" db="EMBL/GenBank/DDBJ databases">
        <title>Genome sequencing project for genomic taxonomy and phylogenomics of Bacillus-like bacteria.</title>
        <authorList>
            <person name="Liu B."/>
            <person name="Wang J."/>
            <person name="Zhu Y."/>
            <person name="Liu G."/>
            <person name="Chen Q."/>
            <person name="Chen Z."/>
            <person name="Lan J."/>
            <person name="Che J."/>
            <person name="Ge C."/>
            <person name="Shi H."/>
            <person name="Pan Z."/>
            <person name="Liu X."/>
        </authorList>
    </citation>
    <scope>NUCLEOTIDE SEQUENCE [LARGE SCALE GENOMIC DNA]</scope>
    <source>
        <strain evidence="3">FJAT-4402</strain>
    </source>
</reference>
<dbReference type="EMBL" id="CP012600">
    <property type="protein sequence ID" value="ALC80642.1"/>
    <property type="molecule type" value="Genomic_DNA"/>
</dbReference>
<proteinExistence type="predicted"/>
<dbReference type="SUPFAM" id="SSF51735">
    <property type="entry name" value="NAD(P)-binding Rossmann-fold domains"/>
    <property type="match status" value="1"/>
</dbReference>
<name>A0A0M3R914_9BACI</name>
<dbReference type="AlphaFoldDB" id="A0A0M3R914"/>
<dbReference type="RefSeq" id="WP_053602382.1">
    <property type="nucleotide sequence ID" value="NZ_CP012600.1"/>
</dbReference>
<protein>
    <recommendedName>
        <fullName evidence="1">NAD-dependent epimerase/dehydratase domain-containing protein</fullName>
    </recommendedName>
</protein>
<evidence type="ECO:0000259" key="1">
    <source>
        <dbReference type="Pfam" id="PF01370"/>
    </source>
</evidence>
<feature type="domain" description="NAD-dependent epimerase/dehydratase" evidence="1">
    <location>
        <begin position="4"/>
        <end position="209"/>
    </location>
</feature>
<dbReference type="InterPro" id="IPR050177">
    <property type="entry name" value="Lipid_A_modif_metabolic_enz"/>
</dbReference>
<reference evidence="2 3" key="2">
    <citation type="journal article" date="2016" name="Int. J. Syst. Evol. Microbiol.">
        <title>Bacillus gobiensis sp. nov., isolated from a soil sample.</title>
        <authorList>
            <person name="Liu B."/>
            <person name="Liu G.H."/>
            <person name="Cetin S."/>
            <person name="Schumann P."/>
            <person name="Pan Z.Z."/>
            <person name="Chen Q.Q."/>
        </authorList>
    </citation>
    <scope>NUCLEOTIDE SEQUENCE [LARGE SCALE GENOMIC DNA]</scope>
    <source>
        <strain evidence="2 3">FJAT-4402</strain>
    </source>
</reference>
<dbReference type="PANTHER" id="PTHR43245">
    <property type="entry name" value="BIFUNCTIONAL POLYMYXIN RESISTANCE PROTEIN ARNA"/>
    <property type="match status" value="1"/>
</dbReference>
<keyword evidence="3" id="KW-1185">Reference proteome</keyword>
<gene>
    <name evidence="2" type="ORF">AM592_02865</name>
</gene>
<accession>A0A0M3R914</accession>
<dbReference type="OrthoDB" id="9809586at2"/>
<dbReference type="InterPro" id="IPR001509">
    <property type="entry name" value="Epimerase_deHydtase"/>
</dbReference>
<dbReference type="Pfam" id="PF01370">
    <property type="entry name" value="Epimerase"/>
    <property type="match status" value="1"/>
</dbReference>
<dbReference type="PATRIC" id="fig|1441095.3.peg.626"/>
<sequence length="296" mass="33737">MNKVAVLGGTRFFGIHLVEELIRRGVEVTVATRGNSNIPFPDKVKQIVFDREDAEDFRRAFQGTSWDAVYDQICYTSQDAYTAIEVFRDKTKHYIFTSSMSVYDLGESIITEDVFDPFSYPIVMGTREDFTYQEGKRHAEAIFHQKAPFPVTSVRFPIVLGKNDYTERLTCHIDRILKKQEIYFDHPESKISFISEEEAGTFLGWLLDRPENTPFNACASGATSLRALLSLIENETGEEFLLAKEKTEDNASPYNLPESWTLSNEKAAAAGFSFSDLDNWLPHLVRDVTATRKQLL</sequence>
<dbReference type="Gene3D" id="3.40.50.720">
    <property type="entry name" value="NAD(P)-binding Rossmann-like Domain"/>
    <property type="match status" value="1"/>
</dbReference>
<dbReference type="Proteomes" id="UP000067625">
    <property type="component" value="Chromosome"/>
</dbReference>
<evidence type="ECO:0000313" key="3">
    <source>
        <dbReference type="Proteomes" id="UP000067625"/>
    </source>
</evidence>
<organism evidence="2 3">
    <name type="scientific">Bacillus gobiensis</name>
    <dbReference type="NCBI Taxonomy" id="1441095"/>
    <lineage>
        <taxon>Bacteria</taxon>
        <taxon>Bacillati</taxon>
        <taxon>Bacillota</taxon>
        <taxon>Bacilli</taxon>
        <taxon>Bacillales</taxon>
        <taxon>Bacillaceae</taxon>
        <taxon>Bacillus</taxon>
    </lineage>
</organism>
<dbReference type="STRING" id="1441095.AM592_02865"/>